<proteinExistence type="inferred from homology"/>
<reference evidence="3 4" key="1">
    <citation type="submission" date="2023-07" db="EMBL/GenBank/DDBJ databases">
        <title>Comparative genomics of wheat-associated soil bacteria to identify genetic determinants of phenazine resistance.</title>
        <authorList>
            <person name="Mouncey N."/>
        </authorList>
    </citation>
    <scope>NUCLEOTIDE SEQUENCE [LARGE SCALE GENOMIC DNA]</scope>
    <source>
        <strain evidence="3 4">V3I3</strain>
    </source>
</reference>
<dbReference type="Pfam" id="PF01636">
    <property type="entry name" value="APH"/>
    <property type="match status" value="1"/>
</dbReference>
<dbReference type="RefSeq" id="WP_307040535.1">
    <property type="nucleotide sequence ID" value="NZ_JAUSYY010000001.1"/>
</dbReference>
<dbReference type="Proteomes" id="UP001239083">
    <property type="component" value="Unassembled WGS sequence"/>
</dbReference>
<comment type="similarity">
    <text evidence="1">Belongs to the pseudomonas-type ThrB family.</text>
</comment>
<evidence type="ECO:0000313" key="4">
    <source>
        <dbReference type="Proteomes" id="UP001239083"/>
    </source>
</evidence>
<gene>
    <name evidence="3" type="ORF">QFZ26_001361</name>
</gene>
<name>A0ABU0R6U0_9MICO</name>
<keyword evidence="3" id="KW-0808">Transferase</keyword>
<dbReference type="InterPro" id="IPR011009">
    <property type="entry name" value="Kinase-like_dom_sf"/>
</dbReference>
<dbReference type="SUPFAM" id="SSF56112">
    <property type="entry name" value="Protein kinase-like (PK-like)"/>
    <property type="match status" value="1"/>
</dbReference>
<keyword evidence="4" id="KW-1185">Reference proteome</keyword>
<dbReference type="PANTHER" id="PTHR21064">
    <property type="entry name" value="AMINOGLYCOSIDE PHOSPHOTRANSFERASE DOMAIN-CONTAINING PROTEIN-RELATED"/>
    <property type="match status" value="1"/>
</dbReference>
<dbReference type="GO" id="GO:0016301">
    <property type="term" value="F:kinase activity"/>
    <property type="evidence" value="ECO:0007669"/>
    <property type="project" value="UniProtKB-KW"/>
</dbReference>
<protein>
    <submittedName>
        <fullName evidence="3">Ser/Thr protein kinase RdoA (MazF antagonist)</fullName>
    </submittedName>
</protein>
<evidence type="ECO:0000259" key="2">
    <source>
        <dbReference type="Pfam" id="PF01636"/>
    </source>
</evidence>
<dbReference type="PANTHER" id="PTHR21064:SF6">
    <property type="entry name" value="AMINOGLYCOSIDE PHOSPHOTRANSFERASE DOMAIN-CONTAINING PROTEIN"/>
    <property type="match status" value="1"/>
</dbReference>
<comment type="caution">
    <text evidence="3">The sequence shown here is derived from an EMBL/GenBank/DDBJ whole genome shotgun (WGS) entry which is preliminary data.</text>
</comment>
<evidence type="ECO:0000313" key="3">
    <source>
        <dbReference type="EMBL" id="MDQ0893806.1"/>
    </source>
</evidence>
<evidence type="ECO:0000256" key="1">
    <source>
        <dbReference type="ARBA" id="ARBA00038240"/>
    </source>
</evidence>
<feature type="domain" description="Aminoglycoside phosphotransferase" evidence="2">
    <location>
        <begin position="61"/>
        <end position="268"/>
    </location>
</feature>
<dbReference type="InterPro" id="IPR002575">
    <property type="entry name" value="Aminoglycoside_PTrfase"/>
</dbReference>
<accession>A0ABU0R6U0</accession>
<dbReference type="InterPro" id="IPR050249">
    <property type="entry name" value="Pseudomonas-type_ThrB"/>
</dbReference>
<sequence length="333" mass="35638">MLKLSEIARLRRTVDAAWRSPVADAAAAAWGMPAGAARFWRSSASHVFVVPAGAPGAPGGQAAYLRFVPAGSRQADELERAAAVMSAWADAAVPVVRPMPSRDGRATERVVTEHAELVAMLVPAASGDELDLDELTDVAAGVWGAALGRLHTTSARVGPAPMRGAAVDRPSADDAELVRAAEGIAAAVAMLDPSTHSRGVIHGDFELDNLRFTDGVATFFDVDEARVDWFAADIALATRDLTGVTLDGEPRPELLAAFLRGYRSEREFSVEEEASLELFGVAASVGLALDVLEALDLDEHDHDPDWLMELRSSLRRHLHWHRDRALVFAATVD</sequence>
<dbReference type="Gene3D" id="3.90.1200.10">
    <property type="match status" value="1"/>
</dbReference>
<dbReference type="EMBL" id="JAUSYY010000001">
    <property type="protein sequence ID" value="MDQ0893806.1"/>
    <property type="molecule type" value="Genomic_DNA"/>
</dbReference>
<organism evidence="3 4">
    <name type="scientific">Agromyces ramosus</name>
    <dbReference type="NCBI Taxonomy" id="33879"/>
    <lineage>
        <taxon>Bacteria</taxon>
        <taxon>Bacillati</taxon>
        <taxon>Actinomycetota</taxon>
        <taxon>Actinomycetes</taxon>
        <taxon>Micrococcales</taxon>
        <taxon>Microbacteriaceae</taxon>
        <taxon>Agromyces</taxon>
    </lineage>
</organism>
<keyword evidence="3" id="KW-0418">Kinase</keyword>